<reference evidence="15 16" key="1">
    <citation type="journal article" date="2015" name="Annu Rev Anim Biosci">
        <title>The Genome 10K Project: a way forward.</title>
        <authorList>
            <person name="Koepfli K.P."/>
            <person name="Paten B."/>
            <person name="O'Brien S.J."/>
            <person name="Koepfli K.P."/>
            <person name="Paten B."/>
            <person name="Antunes A."/>
            <person name="Belov K."/>
            <person name="Bustamante C."/>
            <person name="Castoe T.A."/>
            <person name="Clawson H."/>
            <person name="Crawford A.J."/>
            <person name="Diekhans M."/>
            <person name="Distel D."/>
            <person name="Durbin R."/>
            <person name="Earl D."/>
            <person name="Fujita M.K."/>
            <person name="Gamble T."/>
            <person name="Georges A."/>
            <person name="Gemmell N."/>
            <person name="Gilbert M.T."/>
            <person name="Graves J.M."/>
            <person name="Green R.E."/>
            <person name="Hickey G."/>
            <person name="Jarvis E.D."/>
            <person name="Johnson W."/>
            <person name="Komissarov A."/>
            <person name="Korf I."/>
            <person name="Kuhn R."/>
            <person name="Larkin D.M."/>
            <person name="Lewin H."/>
            <person name="Lopez J.V."/>
            <person name="Ma J."/>
            <person name="Marques-Bonet T."/>
            <person name="Miller W."/>
            <person name="Murphy R."/>
            <person name="Pevzner P."/>
            <person name="Shapiro B."/>
            <person name="Steiner C."/>
            <person name="Tamazian G."/>
            <person name="Venkatesh B."/>
            <person name="Wang J."/>
            <person name="Wayne R."/>
            <person name="Wiley E."/>
            <person name="Yang H."/>
            <person name="Zhang G."/>
            <person name="Haussler D."/>
            <person name="Ryder O."/>
            <person name="O'Brien S.J."/>
        </authorList>
    </citation>
    <scope>NUCLEOTIDE SEQUENCE</scope>
</reference>
<dbReference type="InterPro" id="IPR003439">
    <property type="entry name" value="ABC_transporter-like_ATP-bd"/>
</dbReference>
<feature type="transmembrane region" description="Helical" evidence="12">
    <location>
        <begin position="327"/>
        <end position="347"/>
    </location>
</feature>
<dbReference type="InterPro" id="IPR026082">
    <property type="entry name" value="ABCA"/>
</dbReference>
<dbReference type="PROSITE" id="PS50893">
    <property type="entry name" value="ABC_TRANSPORTER_2"/>
    <property type="match status" value="2"/>
</dbReference>
<feature type="region of interest" description="Disordered" evidence="11">
    <location>
        <begin position="1242"/>
        <end position="1266"/>
    </location>
</feature>
<reference evidence="15" key="5">
    <citation type="submission" date="2025-05" db="UniProtKB">
        <authorList>
            <consortium name="Ensembl"/>
        </authorList>
    </citation>
    <scope>IDENTIFICATION</scope>
</reference>
<evidence type="ECO:0000256" key="11">
    <source>
        <dbReference type="SAM" id="MobiDB-lite"/>
    </source>
</evidence>
<dbReference type="RefSeq" id="XP_032947421.1">
    <property type="nucleotide sequence ID" value="XM_033091530.1"/>
</dbReference>
<dbReference type="CDD" id="cd03263">
    <property type="entry name" value="ABC_subfamily_A"/>
    <property type="match status" value="2"/>
</dbReference>
<dbReference type="FunFam" id="3.40.50.300:FF:000436">
    <property type="entry name" value="ATP binding cassette subfamily A member 9"/>
    <property type="match status" value="1"/>
</dbReference>
<evidence type="ECO:0000256" key="10">
    <source>
        <dbReference type="ARBA" id="ARBA00023136"/>
    </source>
</evidence>
<keyword evidence="16" id="KW-1185">Reference proteome</keyword>
<feature type="transmembrane region" description="Helical" evidence="12">
    <location>
        <begin position="294"/>
        <end position="320"/>
    </location>
</feature>
<feature type="region of interest" description="Disordered" evidence="11">
    <location>
        <begin position="452"/>
        <end position="471"/>
    </location>
</feature>
<evidence type="ECO:0000313" key="15">
    <source>
        <dbReference type="Ensembl" id="ENSRFEP00010011160.1"/>
    </source>
</evidence>
<feature type="transmembrane region" description="Helical" evidence="12">
    <location>
        <begin position="31"/>
        <end position="51"/>
    </location>
</feature>
<reference evidence="15 16" key="2">
    <citation type="journal article" date="2018" name="Annu Rev Anim Biosci">
        <title>Bat Biology, Genomes, and the Bat1K Project: To Generate Chromosome-Level Genomes for All Living Bat Species.</title>
        <authorList>
            <person name="Teeling E.C."/>
            <person name="Vernes S.C."/>
            <person name="Davalos L.M."/>
            <person name="Ray D.A."/>
            <person name="Gilbert M.T.P."/>
            <person name="Myers E."/>
        </authorList>
    </citation>
    <scope>NUCLEOTIDE SEQUENCE</scope>
</reference>
<dbReference type="EMBL" id="JACAGC010000020">
    <property type="protein sequence ID" value="KAF6297871.1"/>
    <property type="molecule type" value="Genomic_DNA"/>
</dbReference>
<dbReference type="Proteomes" id="UP000585614">
    <property type="component" value="Unassembled WGS sequence"/>
</dbReference>
<dbReference type="Gene3D" id="3.40.50.300">
    <property type="entry name" value="P-loop containing nucleotide triphosphate hydrolases"/>
    <property type="match status" value="2"/>
</dbReference>
<comment type="similarity">
    <text evidence="2">Belongs to the ABC transporter superfamily. ABCA family.</text>
</comment>
<sequence>MVKKEISVFQQTQALLYKNFMKKWRMKRESLTEWTIALLLGLVLCMFSAFFRTNHFPERPPQVLGRVDQFNDSDLVVAYTPVTNMTQKIMDKMALASFMKGRTVIGTPDEETMDTVLLESYSDMVGIVFNDTFSYSLKFSDVSRFIIVKELFQYSAHCRALEDEHFCVVTTYWQKGFVAFQTAINAAIIEVTTNHSVMEELTSVIGINMRTLHFISNERSINQWVIFICIISFSPFIYFASLNVTKERKKFKKLMMVMGLRESAFWLSWGLIYAGFIFVMSIFMALIITSTQVVISTGFMVIFTLFILYGLSLIAFAFLLSVLIKKSVLTGVVGFLFIVFWGCLGYTTLFRQLPSSLEWVLGLFSPFAFTTGMTQIIHLEYYLNGVIFPDPSGESYIMIVTFFILALDTLLYLILTLYFERVLPDGDGHRLSPLFFLKSSFWSQHQNAHHEDFENELNTEHSSDDSFEPVSPEFHGKEAIRIRNVKKEHNGKHEKIGALRGIFLDIYEGQITAILGHSGAGKSTLLNILSGLSVSTEGSATIYNTTLSEITNMEEVRKNIGFCPQLNIQFEFLTVRDNLRLFAKIKGIQPKEVEKEVKRVIMELDLQNIQDVIAKNLSDGQKRKLTFGIAILGDPQVLLLDEPTAGLDPFSRHQVWNLLRERKTNHVILFSTHFIDEADILADRKVFLSNGKLKCAGSSLFLKRKWGLGYHLSLHRNEMCKPEKVTSLIRQHIPDAKLRAETEEKLVYSLPLERTNRFSDLYNDLDKCSNQGIMNYDVSMTTLNEVFLNLEGKSAVDGPDLGIQKQEKIDVTRDTGIESEMQQALCSLPGLKMVVSNGTLWRRQVCAMARLRFLKLRRERNILLSMLLILGVACIPAICHYVMYMIFYQSYRWELPSSMYFLSLKQLPQTPLSSLLIINNTGSNIEDLVYSLKCQDIALEIDDFRNRNGTDDPSYNGAIIVSGDRKDYRFSVVCNTKRLNCFPVLMGIVSNALLGLFNCTELIKTERSSFPLNDWIRQSGFFGVPFLLLFISNCISPYLSMSSISDYKQKVQSQLWISGLCPSAYWCGQALVDIPLYSMILLSIYLIYYFFCLELRFSFVCVFSLVVCIVGCAASLTFLTYVISFIFRKRRKNNGFWSLSFFIILIFLHIILLTTFYRPYSAILCVILIPSFTSIGFFVFMVQLSFMYMNSPESLSDEISTSVKIIFSIILIPYLQSVVFLFVIRCLEVKYGKETMRRDPVFRISPRSRENHPNPEEPEEEDEDVQVERVKTANALTTPNLDEKPVIMASCLYKEYEEKKKSCFSKRKKKIAIHNVSFCVNKGEVLGLLGHSGAGKSTSIKMITGDTEPTAGVMVLGDCEASLRQQEEDMVKLLGYCPQENALWPSLTVREHLEMFAAVKGLGKEDAALSVSRLVDALKLQDQQRCLVKALPEGIKRKLCFALSILGNPSVVLLDEPSTGMDPEGQQQMWQAIQTIVKNTGRCALLTTHYMAEAEAVCDRVAIMVSGRLRCIGSIQHLKSKFGKDYLLEVKLKEPTQVKPLHTEILKLFPQAARQERYCSMMAYKLPVADVHPLSQAFFKLEKVKQTFNLEEYSLSQATLEQVFLELSKEQEMGNFDDEVDTTLKGKLLSQEEP</sequence>
<dbReference type="GO" id="GO:0016887">
    <property type="term" value="F:ATP hydrolysis activity"/>
    <property type="evidence" value="ECO:0007669"/>
    <property type="project" value="InterPro"/>
</dbReference>
<dbReference type="InterPro" id="IPR013525">
    <property type="entry name" value="ABC2_TM"/>
</dbReference>
<accession>A0A671EDN8</accession>
<dbReference type="InterPro" id="IPR027417">
    <property type="entry name" value="P-loop_NTPase"/>
</dbReference>
<dbReference type="InterPro" id="IPR003593">
    <property type="entry name" value="AAA+_ATPase"/>
</dbReference>
<dbReference type="PANTHER" id="PTHR19229">
    <property type="entry name" value="ATP-BINDING CASSETTE TRANSPORTER SUBFAMILY A ABCA"/>
    <property type="match status" value="1"/>
</dbReference>
<reference evidence="15 16" key="3">
    <citation type="submission" date="2018-12" db="EMBL/GenBank/DDBJ databases">
        <title>G10K-VGP greater horseshoe bat female genome, primary haplotype.</title>
        <authorList>
            <person name="Teeling E."/>
            <person name="Myers G."/>
            <person name="Vernes S."/>
            <person name="Pippel M."/>
            <person name="Winkler S."/>
            <person name="Fedrigo O."/>
            <person name="Rhie A."/>
            <person name="Koren S."/>
            <person name="Phillippy A."/>
            <person name="Lewin H."/>
            <person name="Damas J."/>
            <person name="Howe K."/>
            <person name="Mountcastle J."/>
            <person name="Jarvis E.D."/>
        </authorList>
    </citation>
    <scope>NUCLEOTIDE SEQUENCE [LARGE SCALE GENOMIC DNA]</scope>
</reference>
<feature type="compositionally biased region" description="Basic and acidic residues" evidence="11">
    <location>
        <begin position="1242"/>
        <end position="1255"/>
    </location>
</feature>
<feature type="transmembrane region" description="Helical" evidence="12">
    <location>
        <begin position="265"/>
        <end position="288"/>
    </location>
</feature>
<evidence type="ECO:0000256" key="1">
    <source>
        <dbReference type="ARBA" id="ARBA00004141"/>
    </source>
</evidence>
<organism evidence="15 16">
    <name type="scientific">Rhinolophus ferrumequinum</name>
    <name type="common">Greater horseshoe bat</name>
    <dbReference type="NCBI Taxonomy" id="59479"/>
    <lineage>
        <taxon>Eukaryota</taxon>
        <taxon>Metazoa</taxon>
        <taxon>Chordata</taxon>
        <taxon>Craniata</taxon>
        <taxon>Vertebrata</taxon>
        <taxon>Euteleostomi</taxon>
        <taxon>Mammalia</taxon>
        <taxon>Eutheria</taxon>
        <taxon>Laurasiatheria</taxon>
        <taxon>Chiroptera</taxon>
        <taxon>Yinpterochiroptera</taxon>
        <taxon>Rhinolophoidea</taxon>
        <taxon>Rhinolophidae</taxon>
        <taxon>Rhinolophinae</taxon>
        <taxon>Rhinolophus</taxon>
    </lineage>
</organism>
<feature type="transmembrane region" description="Helical" evidence="12">
    <location>
        <begin position="395"/>
        <end position="419"/>
    </location>
</feature>
<keyword evidence="8" id="KW-1278">Translocase</keyword>
<dbReference type="GO" id="GO:0140359">
    <property type="term" value="F:ABC-type transporter activity"/>
    <property type="evidence" value="ECO:0007669"/>
    <property type="project" value="InterPro"/>
</dbReference>
<evidence type="ECO:0000256" key="5">
    <source>
        <dbReference type="ARBA" id="ARBA00022737"/>
    </source>
</evidence>
<dbReference type="SMART" id="SM00382">
    <property type="entry name" value="AAA"/>
    <property type="match status" value="2"/>
</dbReference>
<dbReference type="Pfam" id="PF12698">
    <property type="entry name" value="ABC2_membrane_3"/>
    <property type="match status" value="1"/>
</dbReference>
<keyword evidence="9 12" id="KW-1133">Transmembrane helix</keyword>
<dbReference type="FunFam" id="3.40.50.300:FF:000335">
    <property type="entry name" value="ATP binding cassette subfamily A member 5"/>
    <property type="match status" value="1"/>
</dbReference>
<evidence type="ECO:0000313" key="17">
    <source>
        <dbReference type="Proteomes" id="UP000585614"/>
    </source>
</evidence>
<dbReference type="SUPFAM" id="SSF52540">
    <property type="entry name" value="P-loop containing nucleoside triphosphate hydrolases"/>
    <property type="match status" value="2"/>
</dbReference>
<comment type="subcellular location">
    <subcellularLocation>
        <location evidence="1">Membrane</location>
        <topology evidence="1">Multi-pass membrane protein</topology>
    </subcellularLocation>
</comment>
<evidence type="ECO:0000256" key="7">
    <source>
        <dbReference type="ARBA" id="ARBA00022840"/>
    </source>
</evidence>
<name>A0A671EDN8_RHIFE</name>
<feature type="domain" description="ABC transporter" evidence="13">
    <location>
        <begin position="480"/>
        <end position="715"/>
    </location>
</feature>
<feature type="transmembrane region" description="Helical" evidence="12">
    <location>
        <begin position="224"/>
        <end position="244"/>
    </location>
</feature>
<protein>
    <submittedName>
        <fullName evidence="14 15">ATP binding cassette subfamily A member 10</fullName>
    </submittedName>
</protein>
<feature type="transmembrane region" description="Helical" evidence="12">
    <location>
        <begin position="1135"/>
        <end position="1154"/>
    </location>
</feature>
<feature type="transmembrane region" description="Helical" evidence="12">
    <location>
        <begin position="1018"/>
        <end position="1040"/>
    </location>
</feature>
<dbReference type="GO" id="GO:0005886">
    <property type="term" value="C:plasma membrane"/>
    <property type="evidence" value="ECO:0007669"/>
    <property type="project" value="UniProtKB-ARBA"/>
</dbReference>
<evidence type="ECO:0000313" key="16">
    <source>
        <dbReference type="Proteomes" id="UP000472240"/>
    </source>
</evidence>
<dbReference type="GeneTree" id="ENSGT00940000162673"/>
<dbReference type="Ensembl" id="ENSRFET00010012221.1">
    <property type="protein sequence ID" value="ENSRFEP00010011160.1"/>
    <property type="gene ID" value="ENSRFEG00010007561.1"/>
</dbReference>
<keyword evidence="10 12" id="KW-0472">Membrane</keyword>
<keyword evidence="4 12" id="KW-0812">Transmembrane</keyword>
<dbReference type="Pfam" id="PF00005">
    <property type="entry name" value="ABC_tran"/>
    <property type="match status" value="2"/>
</dbReference>
<keyword evidence="7" id="KW-0067">ATP-binding</keyword>
<feature type="transmembrane region" description="Helical" evidence="12">
    <location>
        <begin position="1097"/>
        <end position="1123"/>
    </location>
</feature>
<feature type="transmembrane region" description="Helical" evidence="12">
    <location>
        <begin position="862"/>
        <end position="887"/>
    </location>
</feature>
<dbReference type="GeneID" id="117013939"/>
<evidence type="ECO:0000256" key="6">
    <source>
        <dbReference type="ARBA" id="ARBA00022741"/>
    </source>
</evidence>
<proteinExistence type="inferred from homology"/>
<evidence type="ECO:0000256" key="4">
    <source>
        <dbReference type="ARBA" id="ARBA00022692"/>
    </source>
</evidence>
<gene>
    <name evidence="15" type="primary">ABCA10</name>
    <name evidence="14" type="ORF">mRhiFer1_000027</name>
</gene>
<feature type="transmembrane region" description="Helical" evidence="12">
    <location>
        <begin position="1205"/>
        <end position="1224"/>
    </location>
</feature>
<feature type="compositionally biased region" description="Basic and acidic residues" evidence="11">
    <location>
        <begin position="452"/>
        <end position="464"/>
    </location>
</feature>
<dbReference type="KEGG" id="rfq:117013939"/>
<keyword evidence="5" id="KW-0677">Repeat</keyword>
<reference evidence="14 17" key="4">
    <citation type="journal article" date="2020" name="Nature">
        <title>Six reference-quality genomes reveal evolution of bat adaptations.</title>
        <authorList>
            <person name="Jebb D."/>
            <person name="Huang Z."/>
            <person name="Pippel M."/>
            <person name="Hughes G.M."/>
            <person name="Lavrichenko K."/>
            <person name="Devanna P."/>
            <person name="Winkler S."/>
            <person name="Jermiin L.S."/>
            <person name="Skirmuntt E.C."/>
            <person name="Katzourakis A."/>
            <person name="Burkitt-Gray L."/>
            <person name="Ray D.A."/>
            <person name="Sullivan K.A.M."/>
            <person name="Roscito J.G."/>
            <person name="Kirilenko B.M."/>
            <person name="Davalos L.M."/>
            <person name="Corthals A.P."/>
            <person name="Power M.L."/>
            <person name="Jones G."/>
            <person name="Ransome R.D."/>
            <person name="Dechmann D.K.N."/>
            <person name="Locatelli A.G."/>
            <person name="Puechmaille S.J."/>
            <person name="Fedrigo O."/>
            <person name="Jarvis E.D."/>
            <person name="Hiller M."/>
            <person name="Vernes S.C."/>
            <person name="Myers E.W."/>
            <person name="Teeling E.C."/>
        </authorList>
    </citation>
    <scope>NUCLEOTIDE SEQUENCE [LARGE SCALE GENOMIC DNA]</scope>
    <source>
        <strain evidence="14">MRhiFer1</strain>
        <tissue evidence="14">Lung</tissue>
    </source>
</reference>
<dbReference type="GO" id="GO:0005319">
    <property type="term" value="F:lipid transporter activity"/>
    <property type="evidence" value="ECO:0007669"/>
    <property type="project" value="TreeGrafter"/>
</dbReference>
<feature type="transmembrane region" description="Helical" evidence="12">
    <location>
        <begin position="359"/>
        <end position="383"/>
    </location>
</feature>
<evidence type="ECO:0000256" key="8">
    <source>
        <dbReference type="ARBA" id="ARBA00022967"/>
    </source>
</evidence>
<feature type="domain" description="ABC transporter" evidence="13">
    <location>
        <begin position="1287"/>
        <end position="1531"/>
    </location>
</feature>
<dbReference type="Pfam" id="PF23321">
    <property type="entry name" value="R1_ABCA1"/>
    <property type="match status" value="1"/>
</dbReference>
<feature type="transmembrane region" description="Helical" evidence="12">
    <location>
        <begin position="1074"/>
        <end position="1091"/>
    </location>
</feature>
<evidence type="ECO:0000256" key="2">
    <source>
        <dbReference type="ARBA" id="ARBA00008869"/>
    </source>
</evidence>
<dbReference type="CTD" id="10349"/>
<dbReference type="OrthoDB" id="8061355at2759"/>
<evidence type="ECO:0000256" key="12">
    <source>
        <dbReference type="SAM" id="Phobius"/>
    </source>
</evidence>
<feature type="compositionally biased region" description="Acidic residues" evidence="11">
    <location>
        <begin position="1256"/>
        <end position="1265"/>
    </location>
</feature>
<evidence type="ECO:0000259" key="13">
    <source>
        <dbReference type="PROSITE" id="PS50893"/>
    </source>
</evidence>
<dbReference type="InterPro" id="IPR056264">
    <property type="entry name" value="R2_ABCA1-4-like"/>
</dbReference>
<keyword evidence="3" id="KW-0813">Transport</keyword>
<keyword evidence="6" id="KW-0547">Nucleotide-binding</keyword>
<feature type="transmembrane region" description="Helical" evidence="12">
    <location>
        <begin position="1160"/>
        <end position="1184"/>
    </location>
</feature>
<evidence type="ECO:0000313" key="14">
    <source>
        <dbReference type="EMBL" id="KAF6297871.1"/>
    </source>
</evidence>
<evidence type="ECO:0000256" key="3">
    <source>
        <dbReference type="ARBA" id="ARBA00022448"/>
    </source>
</evidence>
<dbReference type="PANTHER" id="PTHR19229:SF269">
    <property type="entry name" value="ATP-BINDING CASSETTE SUB-FAMILY A MEMBER 10"/>
    <property type="match status" value="1"/>
</dbReference>
<dbReference type="OMA" id="LCKEQEM"/>
<dbReference type="Proteomes" id="UP000472240">
    <property type="component" value="Chromosome 21"/>
</dbReference>
<evidence type="ECO:0000256" key="9">
    <source>
        <dbReference type="ARBA" id="ARBA00022989"/>
    </source>
</evidence>
<dbReference type="GO" id="GO:0005524">
    <property type="term" value="F:ATP binding"/>
    <property type="evidence" value="ECO:0007669"/>
    <property type="project" value="UniProtKB-KW"/>
</dbReference>